<feature type="binding site" evidence="8">
    <location>
        <position position="270"/>
    </location>
    <ligand>
        <name>Mn(2+)</name>
        <dbReference type="ChEBI" id="CHEBI:29035"/>
        <label>1</label>
    </ligand>
</feature>
<dbReference type="InterPro" id="IPR011356">
    <property type="entry name" value="Leucine_aapep/pepB"/>
</dbReference>
<evidence type="ECO:0000256" key="6">
    <source>
        <dbReference type="ARBA" id="ARBA00022801"/>
    </source>
</evidence>
<dbReference type="SUPFAM" id="SSF52949">
    <property type="entry name" value="Macro domain-like"/>
    <property type="match status" value="1"/>
</dbReference>
<keyword evidence="8" id="KW-0963">Cytoplasm</keyword>
<proteinExistence type="inferred from homology"/>
<dbReference type="Gene3D" id="3.40.630.10">
    <property type="entry name" value="Zn peptidases"/>
    <property type="match status" value="1"/>
</dbReference>
<dbReference type="NCBIfam" id="NF002076">
    <property type="entry name" value="PRK00913.2-3"/>
    <property type="match status" value="1"/>
</dbReference>
<dbReference type="RefSeq" id="WP_068725525.1">
    <property type="nucleotide sequence ID" value="NZ_LSKU01000001.1"/>
</dbReference>
<dbReference type="STRING" id="1413211.U473_09185"/>
<evidence type="ECO:0000256" key="7">
    <source>
        <dbReference type="ARBA" id="ARBA00049972"/>
    </source>
</evidence>
<dbReference type="EMBL" id="LSKU01000001">
    <property type="protein sequence ID" value="KXG44156.1"/>
    <property type="molecule type" value="Genomic_DNA"/>
</dbReference>
<keyword evidence="4 8" id="KW-0031">Aminopeptidase</keyword>
<accession>A0A135L5A7</accession>
<keyword evidence="5 8" id="KW-0645">Protease</keyword>
<evidence type="ECO:0000313" key="11">
    <source>
        <dbReference type="Proteomes" id="UP000070352"/>
    </source>
</evidence>
<comment type="catalytic activity">
    <reaction evidence="2 8">
        <text>Release of an N-terminal amino acid, preferentially leucine, but not glutamic or aspartic acids.</text>
        <dbReference type="EC" id="3.4.11.10"/>
    </reaction>
</comment>
<comment type="cofactor">
    <cofactor evidence="8">
        <name>Mn(2+)</name>
        <dbReference type="ChEBI" id="CHEBI:29035"/>
    </cofactor>
    <text evidence="8">Binds 2 manganese ions per subunit.</text>
</comment>
<dbReference type="Gene3D" id="3.40.220.10">
    <property type="entry name" value="Leucine Aminopeptidase, subunit E, domain 1"/>
    <property type="match status" value="1"/>
</dbReference>
<evidence type="ECO:0000259" key="9">
    <source>
        <dbReference type="PROSITE" id="PS00631"/>
    </source>
</evidence>
<comment type="similarity">
    <text evidence="3 8">Belongs to the peptidase M17 family.</text>
</comment>
<feature type="binding site" evidence="8">
    <location>
        <position position="349"/>
    </location>
    <ligand>
        <name>Mn(2+)</name>
        <dbReference type="ChEBI" id="CHEBI:29035"/>
        <label>1</label>
    </ligand>
</feature>
<dbReference type="EC" id="3.4.11.1" evidence="8"/>
<evidence type="ECO:0000256" key="2">
    <source>
        <dbReference type="ARBA" id="ARBA00000967"/>
    </source>
</evidence>
<evidence type="ECO:0000313" key="10">
    <source>
        <dbReference type="EMBL" id="KXG44156.1"/>
    </source>
</evidence>
<dbReference type="NCBIfam" id="NF002073">
    <property type="entry name" value="PRK00913.1-2"/>
    <property type="match status" value="1"/>
</dbReference>
<keyword evidence="11" id="KW-1185">Reference proteome</keyword>
<feature type="binding site" evidence="8">
    <location>
        <position position="347"/>
    </location>
    <ligand>
        <name>Mn(2+)</name>
        <dbReference type="ChEBI" id="CHEBI:29035"/>
        <label>1</label>
    </ligand>
</feature>
<gene>
    <name evidence="8" type="primary">pepA</name>
    <name evidence="10" type="ORF">U473_09185</name>
</gene>
<feature type="active site" evidence="8">
    <location>
        <position position="351"/>
    </location>
</feature>
<dbReference type="PANTHER" id="PTHR11963:SF23">
    <property type="entry name" value="CYTOSOL AMINOPEPTIDASE"/>
    <property type="match status" value="1"/>
</dbReference>
<dbReference type="Pfam" id="PF00883">
    <property type="entry name" value="Peptidase_M17"/>
    <property type="match status" value="1"/>
</dbReference>
<dbReference type="InterPro" id="IPR023042">
    <property type="entry name" value="Peptidase_M17_leu_NH2_pept"/>
</dbReference>
<dbReference type="OrthoDB" id="9809354at2"/>
<dbReference type="PRINTS" id="PR00481">
    <property type="entry name" value="LAMNOPPTDASE"/>
</dbReference>
<feature type="domain" description="Cytosol aminopeptidase" evidence="9">
    <location>
        <begin position="345"/>
        <end position="352"/>
    </location>
</feature>
<dbReference type="Proteomes" id="UP000070352">
    <property type="component" value="Unassembled WGS sequence"/>
</dbReference>
<comment type="subcellular location">
    <subcellularLocation>
        <location evidence="8">Cytoplasm</location>
    </subcellularLocation>
</comment>
<organism evidence="10 11">
    <name type="scientific">Tepidibacillus decaturensis</name>
    <dbReference type="NCBI Taxonomy" id="1413211"/>
    <lineage>
        <taxon>Bacteria</taxon>
        <taxon>Bacillati</taxon>
        <taxon>Bacillota</taxon>
        <taxon>Bacilli</taxon>
        <taxon>Bacillales</taxon>
        <taxon>Bacillaceae</taxon>
        <taxon>Tepidibacillus</taxon>
    </lineage>
</organism>
<feature type="binding site" evidence="8">
    <location>
        <position position="270"/>
    </location>
    <ligand>
        <name>Mn(2+)</name>
        <dbReference type="ChEBI" id="CHEBI:29035"/>
        <label>2</label>
    </ligand>
</feature>
<dbReference type="Pfam" id="PF02789">
    <property type="entry name" value="Peptidase_M17_N"/>
    <property type="match status" value="1"/>
</dbReference>
<dbReference type="InterPro" id="IPR043472">
    <property type="entry name" value="Macro_dom-like"/>
</dbReference>
<keyword evidence="8" id="KW-0464">Manganese</keyword>
<comment type="catalytic activity">
    <reaction evidence="1 8">
        <text>Release of an N-terminal amino acid, Xaa-|-Yaa-, in which Xaa is preferably Leu, but may be other amino acids including Pro although not Arg or Lys, and Yaa may be Pro. Amino acid amides and methyl esters are also readily hydrolyzed, but rates on arylamides are exceedingly low.</text>
        <dbReference type="EC" id="3.4.11.1"/>
    </reaction>
</comment>
<dbReference type="PROSITE" id="PS00631">
    <property type="entry name" value="CYTOSOL_AP"/>
    <property type="match status" value="1"/>
</dbReference>
<feature type="binding site" evidence="8">
    <location>
        <position position="288"/>
    </location>
    <ligand>
        <name>Mn(2+)</name>
        <dbReference type="ChEBI" id="CHEBI:29035"/>
        <label>2</label>
    </ligand>
</feature>
<reference evidence="10 11" key="1">
    <citation type="submission" date="2016-02" db="EMBL/GenBank/DDBJ databases">
        <title>Draft Genome for Tepidibacillus decaturensis nov. sp. Strain Z9, an Anaerobic, Moderately Thermophilic and Heterotrophic Bacterium from Deep Subsurface of the Illinois Basin, USA.</title>
        <authorList>
            <person name="Dong Y."/>
            <person name="Chang J.Y."/>
            <person name="Sanford R."/>
            <person name="Fouke B.W."/>
        </authorList>
    </citation>
    <scope>NUCLEOTIDE SEQUENCE [LARGE SCALE GENOMIC DNA]</scope>
    <source>
        <strain evidence="10 11">Z9</strain>
    </source>
</reference>
<dbReference type="NCBIfam" id="NF002074">
    <property type="entry name" value="PRK00913.1-4"/>
    <property type="match status" value="1"/>
</dbReference>
<dbReference type="NCBIfam" id="NF002077">
    <property type="entry name" value="PRK00913.2-4"/>
    <property type="match status" value="1"/>
</dbReference>
<dbReference type="InterPro" id="IPR008283">
    <property type="entry name" value="Peptidase_M17_N"/>
</dbReference>
<evidence type="ECO:0000256" key="1">
    <source>
        <dbReference type="ARBA" id="ARBA00000135"/>
    </source>
</evidence>
<name>A0A135L5A7_9BACI</name>
<dbReference type="InterPro" id="IPR000819">
    <property type="entry name" value="Peptidase_M17_C"/>
</dbReference>
<dbReference type="GO" id="GO:0070006">
    <property type="term" value="F:metalloaminopeptidase activity"/>
    <property type="evidence" value="ECO:0007669"/>
    <property type="project" value="InterPro"/>
</dbReference>
<evidence type="ECO:0000256" key="8">
    <source>
        <dbReference type="HAMAP-Rule" id="MF_00181"/>
    </source>
</evidence>
<feature type="active site" evidence="8">
    <location>
        <position position="277"/>
    </location>
</feature>
<protein>
    <recommendedName>
        <fullName evidence="8">Probable cytosol aminopeptidase</fullName>
        <ecNumber evidence="8">3.4.11.1</ecNumber>
    </recommendedName>
    <alternativeName>
        <fullName evidence="8">Leucine aminopeptidase</fullName>
        <shortName evidence="8">LAP</shortName>
        <ecNumber evidence="8">3.4.11.10</ecNumber>
    </alternativeName>
    <alternativeName>
        <fullName evidence="8">Leucyl aminopeptidase</fullName>
    </alternativeName>
</protein>
<dbReference type="NCBIfam" id="NF002083">
    <property type="entry name" value="PRK00913.3-5"/>
    <property type="match status" value="1"/>
</dbReference>
<evidence type="ECO:0000256" key="3">
    <source>
        <dbReference type="ARBA" id="ARBA00009528"/>
    </source>
</evidence>
<dbReference type="AlphaFoldDB" id="A0A135L5A7"/>
<evidence type="ECO:0000256" key="4">
    <source>
        <dbReference type="ARBA" id="ARBA00022438"/>
    </source>
</evidence>
<dbReference type="GO" id="GO:0006508">
    <property type="term" value="P:proteolysis"/>
    <property type="evidence" value="ECO:0007669"/>
    <property type="project" value="UniProtKB-KW"/>
</dbReference>
<feature type="binding site" evidence="8">
    <location>
        <position position="265"/>
    </location>
    <ligand>
        <name>Mn(2+)</name>
        <dbReference type="ChEBI" id="CHEBI:29035"/>
        <label>2</label>
    </ligand>
</feature>
<sequence>MKIEFLNQPVTSIQTDLLVLGHYSENTKPQGKLADVDQALDGAISDLIQQGEITGKAKETTLIHTFGKISAKRILVIGLGEKDAFDQDMVREIAAVAVKTAIKVKAKKVASCPFGIKHPNIHEHHVTHSFAEGAHLAHYRFDGYSSKKEEQHQVELIQLIAEEVSDELKYGIECGTAYALGTNLARDLVNTPGNKMTPTHMAEKAIEIARRYGMEYEILERDEMERLGMGGLLAVAQGSEQPPKMIVLKYRGREQWDDVLGFVGKGLTFDTGGISLKPGANMDEMKMDMGGGAAVLGAMEAIGRLRPKVNVVAVIPSTENMPSGKAYKPGDVIKTMSGKTIEVLNTDAEGRLILSDGITYAKHLGASRIIDLATLTGAVLIALGDVTTAAMTNNEEFLADFMKSAKKAGEKVWQLPTFDEYKEQIKSQIADLKNTGGRLAGSITAALFVGAFAEETPWIHLDIAGTAWSNKETATTQKGGTGVMVRSLVQIAKHYGKYGMR</sequence>
<comment type="caution">
    <text evidence="10">The sequence shown here is derived from an EMBL/GenBank/DDBJ whole genome shotgun (WGS) entry which is preliminary data.</text>
</comment>
<evidence type="ECO:0000256" key="5">
    <source>
        <dbReference type="ARBA" id="ARBA00022670"/>
    </source>
</evidence>
<dbReference type="GO" id="GO:0005737">
    <property type="term" value="C:cytoplasm"/>
    <property type="evidence" value="ECO:0007669"/>
    <property type="project" value="UniProtKB-SubCell"/>
</dbReference>
<dbReference type="PANTHER" id="PTHR11963">
    <property type="entry name" value="LEUCINE AMINOPEPTIDASE-RELATED"/>
    <property type="match status" value="1"/>
</dbReference>
<dbReference type="GO" id="GO:0030145">
    <property type="term" value="F:manganese ion binding"/>
    <property type="evidence" value="ECO:0007669"/>
    <property type="project" value="UniProtKB-UniRule"/>
</dbReference>
<comment type="function">
    <text evidence="7 8">Presumably involved in the processing and regular turnover of intracellular proteins. Catalyzes the removal of unsubstituted N-terminal amino acids from various peptides.</text>
</comment>
<dbReference type="SUPFAM" id="SSF53187">
    <property type="entry name" value="Zn-dependent exopeptidases"/>
    <property type="match status" value="1"/>
</dbReference>
<dbReference type="EC" id="3.4.11.10" evidence="8"/>
<feature type="binding site" evidence="8">
    <location>
        <position position="349"/>
    </location>
    <ligand>
        <name>Mn(2+)</name>
        <dbReference type="ChEBI" id="CHEBI:29035"/>
        <label>2</label>
    </ligand>
</feature>
<keyword evidence="6 8" id="KW-0378">Hydrolase</keyword>
<dbReference type="CDD" id="cd00433">
    <property type="entry name" value="Peptidase_M17"/>
    <property type="match status" value="1"/>
</dbReference>
<dbReference type="HAMAP" id="MF_00181">
    <property type="entry name" value="Cytosol_peptidase_M17"/>
    <property type="match status" value="1"/>
</dbReference>
<keyword evidence="8" id="KW-0479">Metal-binding</keyword>